<sequence>MMIDLSDFDTLNDAVHSYDEWMAMRTLHALWDKTEGRPISEEDIEREISSHRSEQAQG</sequence>
<gene>
    <name evidence="1" type="ORF">AAA083_00860</name>
</gene>
<accession>A0ABV1J9Q9</accession>
<dbReference type="Proteomes" id="UP001487305">
    <property type="component" value="Unassembled WGS sequence"/>
</dbReference>
<reference evidence="1 2" key="1">
    <citation type="submission" date="2024-04" db="EMBL/GenBank/DDBJ databases">
        <title>Human intestinal bacterial collection.</title>
        <authorList>
            <person name="Pauvert C."/>
            <person name="Hitch T.C.A."/>
            <person name="Clavel T."/>
        </authorList>
    </citation>
    <scope>NUCLEOTIDE SEQUENCE [LARGE SCALE GENOMIC DNA]</scope>
    <source>
        <strain evidence="1 2">CLA-KB-H42</strain>
    </source>
</reference>
<dbReference type="EMBL" id="JBBNOP010000001">
    <property type="protein sequence ID" value="MEQ3361518.1"/>
    <property type="molecule type" value="Genomic_DNA"/>
</dbReference>
<dbReference type="RefSeq" id="WP_349227019.1">
    <property type="nucleotide sequence ID" value="NZ_JBBNOP010000001.1"/>
</dbReference>
<evidence type="ECO:0000313" key="1">
    <source>
        <dbReference type="EMBL" id="MEQ3361518.1"/>
    </source>
</evidence>
<comment type="caution">
    <text evidence="1">The sequence shown here is derived from an EMBL/GenBank/DDBJ whole genome shotgun (WGS) entry which is preliminary data.</text>
</comment>
<evidence type="ECO:0000313" key="2">
    <source>
        <dbReference type="Proteomes" id="UP001487305"/>
    </source>
</evidence>
<name>A0ABV1J9Q9_9ACTN</name>
<evidence type="ECO:0008006" key="3">
    <source>
        <dbReference type="Google" id="ProtNLM"/>
    </source>
</evidence>
<organism evidence="1 2">
    <name type="scientific">Raoultibacter massiliensis</name>
    <dbReference type="NCBI Taxonomy" id="1852371"/>
    <lineage>
        <taxon>Bacteria</taxon>
        <taxon>Bacillati</taxon>
        <taxon>Actinomycetota</taxon>
        <taxon>Coriobacteriia</taxon>
        <taxon>Eggerthellales</taxon>
        <taxon>Eggerthellaceae</taxon>
        <taxon>Raoultibacter</taxon>
    </lineage>
</organism>
<protein>
    <recommendedName>
        <fullName evidence="3">Antitoxin</fullName>
    </recommendedName>
</protein>
<keyword evidence="2" id="KW-1185">Reference proteome</keyword>
<proteinExistence type="predicted"/>